<evidence type="ECO:0000256" key="1">
    <source>
        <dbReference type="ARBA" id="ARBA00004141"/>
    </source>
</evidence>
<reference evidence="13" key="1">
    <citation type="submission" date="2025-08" db="UniProtKB">
        <authorList>
            <consortium name="RefSeq"/>
        </authorList>
    </citation>
    <scope>IDENTIFICATION</scope>
    <source>
        <tissue evidence="13">Muscle</tissue>
    </source>
</reference>
<keyword evidence="4 8" id="KW-0297">G-protein coupled receptor</keyword>
<dbReference type="OrthoDB" id="10055255at2759"/>
<evidence type="ECO:0000313" key="13">
    <source>
        <dbReference type="RefSeq" id="XP_035883798.1"/>
    </source>
</evidence>
<evidence type="ECO:0000256" key="7">
    <source>
        <dbReference type="ARBA" id="ARBA00023224"/>
    </source>
</evidence>
<evidence type="ECO:0000256" key="6">
    <source>
        <dbReference type="ARBA" id="ARBA00023170"/>
    </source>
</evidence>
<proteinExistence type="inferred from homology"/>
<keyword evidence="12" id="KW-1185">Reference proteome</keyword>
<feature type="transmembrane region" description="Helical" evidence="10">
    <location>
        <begin position="223"/>
        <end position="246"/>
    </location>
</feature>
<evidence type="ECO:0000259" key="11">
    <source>
        <dbReference type="PROSITE" id="PS50262"/>
    </source>
</evidence>
<dbReference type="KEGG" id="pdic:114498721"/>
<gene>
    <name evidence="13" type="primary">OXER1</name>
</gene>
<dbReference type="InParanoid" id="A0A7E6DX46"/>
<dbReference type="PROSITE" id="PS00237">
    <property type="entry name" value="G_PROTEIN_RECEP_F1_1"/>
    <property type="match status" value="1"/>
</dbReference>
<evidence type="ECO:0000256" key="2">
    <source>
        <dbReference type="ARBA" id="ARBA00022692"/>
    </source>
</evidence>
<feature type="transmembrane region" description="Helical" evidence="10">
    <location>
        <begin position="180"/>
        <end position="203"/>
    </location>
</feature>
<dbReference type="Pfam" id="PF00001">
    <property type="entry name" value="7tm_1"/>
    <property type="match status" value="1"/>
</dbReference>
<keyword evidence="6 8" id="KW-0675">Receptor</keyword>
<dbReference type="SUPFAM" id="SSF81321">
    <property type="entry name" value="Family A G protein-coupled receptor-like"/>
    <property type="match status" value="1"/>
</dbReference>
<feature type="compositionally biased region" description="Polar residues" evidence="9">
    <location>
        <begin position="346"/>
        <end position="361"/>
    </location>
</feature>
<evidence type="ECO:0000256" key="5">
    <source>
        <dbReference type="ARBA" id="ARBA00023136"/>
    </source>
</evidence>
<dbReference type="PANTHER" id="PTHR46048">
    <property type="entry name" value="HYDROXYCARBOXYLIC ACID RECEPTOR 2"/>
    <property type="match status" value="1"/>
</dbReference>
<dbReference type="InterPro" id="IPR000276">
    <property type="entry name" value="GPCR_Rhodpsn"/>
</dbReference>
<dbReference type="AlphaFoldDB" id="A0A7E6DX46"/>
<feature type="transmembrane region" description="Helical" evidence="10">
    <location>
        <begin position="138"/>
        <end position="159"/>
    </location>
</feature>
<dbReference type="GO" id="GO:0004930">
    <property type="term" value="F:G protein-coupled receptor activity"/>
    <property type="evidence" value="ECO:0007669"/>
    <property type="project" value="UniProtKB-KW"/>
</dbReference>
<keyword evidence="5 10" id="KW-0472">Membrane</keyword>
<dbReference type="GO" id="GO:0005886">
    <property type="term" value="C:plasma membrane"/>
    <property type="evidence" value="ECO:0007669"/>
    <property type="project" value="TreeGrafter"/>
</dbReference>
<organism evidence="12 13">
    <name type="scientific">Phyllostomus discolor</name>
    <name type="common">pale spear-nosed bat</name>
    <dbReference type="NCBI Taxonomy" id="89673"/>
    <lineage>
        <taxon>Eukaryota</taxon>
        <taxon>Metazoa</taxon>
        <taxon>Chordata</taxon>
        <taxon>Craniata</taxon>
        <taxon>Vertebrata</taxon>
        <taxon>Euteleostomi</taxon>
        <taxon>Mammalia</taxon>
        <taxon>Eutheria</taxon>
        <taxon>Laurasiatheria</taxon>
        <taxon>Chiroptera</taxon>
        <taxon>Yangochiroptera</taxon>
        <taxon>Phyllostomidae</taxon>
        <taxon>Phyllostominae</taxon>
        <taxon>Phyllostomus</taxon>
    </lineage>
</organism>
<evidence type="ECO:0000256" key="3">
    <source>
        <dbReference type="ARBA" id="ARBA00022989"/>
    </source>
</evidence>
<accession>A0A7E6DX46</accession>
<feature type="transmembrane region" description="Helical" evidence="10">
    <location>
        <begin position="65"/>
        <end position="87"/>
    </location>
</feature>
<evidence type="ECO:0000256" key="8">
    <source>
        <dbReference type="RuleBase" id="RU000688"/>
    </source>
</evidence>
<dbReference type="FunCoup" id="A0A7E6DX46">
    <property type="interactions" value="46"/>
</dbReference>
<evidence type="ECO:0000256" key="9">
    <source>
        <dbReference type="SAM" id="MobiDB-lite"/>
    </source>
</evidence>
<name>A0A7E6DX46_9CHIR</name>
<dbReference type="PRINTS" id="PR00237">
    <property type="entry name" value="GPCRRHODOPSN"/>
</dbReference>
<dbReference type="Gene3D" id="1.20.1070.10">
    <property type="entry name" value="Rhodopsin 7-helix transmembrane proteins"/>
    <property type="match status" value="1"/>
</dbReference>
<feature type="domain" description="G-protein coupled receptors family 1 profile" evidence="11">
    <location>
        <begin position="80"/>
        <end position="326"/>
    </location>
</feature>
<dbReference type="CTD" id="165140"/>
<dbReference type="InterPro" id="IPR051893">
    <property type="entry name" value="HCARs"/>
</dbReference>
<evidence type="ECO:0000256" key="10">
    <source>
        <dbReference type="SAM" id="Phobius"/>
    </source>
</evidence>
<evidence type="ECO:0000256" key="4">
    <source>
        <dbReference type="ARBA" id="ARBA00023040"/>
    </source>
</evidence>
<keyword evidence="3 10" id="KW-1133">Transmembrane helix</keyword>
<dbReference type="CDD" id="cd15200">
    <property type="entry name" value="7tmA_OXER1"/>
    <property type="match status" value="1"/>
</dbReference>
<feature type="transmembrane region" description="Helical" evidence="10">
    <location>
        <begin position="267"/>
        <end position="295"/>
    </location>
</feature>
<feature type="region of interest" description="Disordered" evidence="9">
    <location>
        <begin position="346"/>
        <end position="377"/>
    </location>
</feature>
<sequence>MQHMEFHNQSAPSALPALPSLPSLSPSTLPSTLPPTPFFTHSALTTTLGSPASCDPASSSWVSAFLAPVLGVEFILGLVGNGLAFFIFCVRTRPWSSNVVFLVSLVFADFLLIINLPLRMDYYLHNETWPLGDVACRINLFMLSANRTASVVFLTAIALNRYLKVVRPHHALSRASVRAAAWVAGGLWGSILLLNGHLFVIAIPRKSCLSYQLGMNSSASTRWHSALYLLEFFLPLALILFAVVSIQQTIRCRGLGRQAGPRRAKRVLAAVVAVYTICFLPSIVFGMAAIVAFHLKACPALNICSQLFHSSLAFTYLNSVLDPVLYCFSSPSFLRHCRALLGLSQGSQGPDSDENSYQPPSRLQEASRASRKAGTVGMLQAEGSLEVSLE</sequence>
<protein>
    <submittedName>
        <fullName evidence="13">LOW QUALITY PROTEIN: oxoeicosanoid receptor 1</fullName>
    </submittedName>
</protein>
<dbReference type="PANTHER" id="PTHR46048:SF1">
    <property type="entry name" value="OXOEICOSANOID RECEPTOR 1"/>
    <property type="match status" value="1"/>
</dbReference>
<dbReference type="GeneID" id="114498721"/>
<feature type="transmembrane region" description="Helical" evidence="10">
    <location>
        <begin position="99"/>
        <end position="118"/>
    </location>
</feature>
<dbReference type="InterPro" id="IPR017452">
    <property type="entry name" value="GPCR_Rhodpsn_7TM"/>
</dbReference>
<keyword evidence="7 8" id="KW-0807">Transducer</keyword>
<keyword evidence="2 8" id="KW-0812">Transmembrane</keyword>
<evidence type="ECO:0000313" key="12">
    <source>
        <dbReference type="Proteomes" id="UP000504628"/>
    </source>
</evidence>
<comment type="similarity">
    <text evidence="8">Belongs to the G-protein coupled receptor 1 family.</text>
</comment>
<comment type="subcellular location">
    <subcellularLocation>
        <location evidence="1">Membrane</location>
        <topology evidence="1">Multi-pass membrane protein</topology>
    </subcellularLocation>
</comment>
<dbReference type="RefSeq" id="XP_035883798.1">
    <property type="nucleotide sequence ID" value="XM_036027905.1"/>
</dbReference>
<dbReference type="PROSITE" id="PS50262">
    <property type="entry name" value="G_PROTEIN_RECEP_F1_2"/>
    <property type="match status" value="1"/>
</dbReference>
<dbReference type="Proteomes" id="UP000504628">
    <property type="component" value="Chromosome 6"/>
</dbReference>